<feature type="domain" description="Avian adenovirus fibre N-terminal" evidence="2">
    <location>
        <begin position="178"/>
        <end position="233"/>
    </location>
</feature>
<dbReference type="RefSeq" id="YP_010790698.1">
    <property type="nucleotide sequence ID" value="NC_075452.1"/>
</dbReference>
<dbReference type="Gene3D" id="2.60.90.30">
    <property type="entry name" value="Fiber protein 1, C-terminal domain"/>
    <property type="match status" value="1"/>
</dbReference>
<dbReference type="GO" id="GO:0019062">
    <property type="term" value="P:virion attachment to host cell"/>
    <property type="evidence" value="ECO:0007669"/>
    <property type="project" value="InterPro"/>
</dbReference>
<feature type="region of interest" description="Disordered" evidence="1">
    <location>
        <begin position="1"/>
        <end position="34"/>
    </location>
</feature>
<dbReference type="Proteomes" id="UP000319520">
    <property type="component" value="Segment"/>
</dbReference>
<organism evidence="3 4">
    <name type="scientific">Psittacine adenovirus 1</name>
    <dbReference type="NCBI Taxonomy" id="318592"/>
    <lineage>
        <taxon>Viruses</taxon>
        <taxon>Varidnaviria</taxon>
        <taxon>Bamfordvirae</taxon>
        <taxon>Preplasmiviricota</taxon>
        <taxon>Polisuviricotina</taxon>
        <taxon>Pharingeaviricetes</taxon>
        <taxon>Rowavirales</taxon>
        <taxon>Adenoviridae</taxon>
        <taxon>Aviadenovirus</taxon>
        <taxon>Aviadenovirus senegalense</taxon>
        <taxon>Psittacine aviadenovirus C</taxon>
    </lineage>
</organism>
<sequence length="614" mass="64619">MDSGVAVVPKRRVSVTSLREEPTPKRPKNVPTSASGSVNLVYPFGYNVAPLELNPPFLDSTGPLYEQNGRLAIRLANPLAEQNRAITLNYDSATLGLTSSGNLTVQVDPEGPMNASSDGLTVKVDGLTIEVDQDWELAVKTDPEGPIQPNGSQGLTVNVDDTLLIAQDPTSMQYELGLNLSTAGPLTADENGLDLEYDQESMQLLSPTAGSSGPLLAVRLKPGGGIEKGADGLYATAAAGSTLSERTIPTVTASPPLNVNDGTITLSVDPLTMQTGNGTLAVNLKEQGGLQTGTSGIGVAVDQSLAITNNTLEVKPDSAGPVYLTPNGVNVRTDNQTINVTNGNEGPQLSVTLDPEGCLLSLANVIKLVYTPSLDIQNNSLTVKLKPDGGLASDENGIYLANTALTSASLMEEGTSSSINNIVRLSSGDPKVRTVCGNVFSNQGVKFPCSYYLIQTNCDGLLTTVLTLRLQAEQLTDRTTYNKETAFFTFWVSTTSSADNPTALQAPDILPKSYSPEYFEPLVQRLGTVSPLSLTADTLGGDKYQVCAKGFVNQSKNPYLDAQIAPVLLSESSAIVFMFTVTPDTCIFDPDAQGDIILGPLTYCCPAKVVGASS</sequence>
<dbReference type="KEGG" id="vg:80528107"/>
<evidence type="ECO:0000313" key="4">
    <source>
        <dbReference type="Proteomes" id="UP000319520"/>
    </source>
</evidence>
<accession>A0A2Z5E038</accession>
<name>A0A2Z5E038_9ADEN</name>
<proteinExistence type="predicted"/>
<protein>
    <submittedName>
        <fullName evidence="3">Fiber 2</fullName>
    </submittedName>
</protein>
<feature type="domain" description="Avian adenovirus fibre N-terminal" evidence="2">
    <location>
        <begin position="351"/>
        <end position="402"/>
    </location>
</feature>
<dbReference type="InterPro" id="IPR038486">
    <property type="entry name" value="Fiber_prot_C_sf"/>
</dbReference>
<evidence type="ECO:0000256" key="1">
    <source>
        <dbReference type="SAM" id="MobiDB-lite"/>
    </source>
</evidence>
<reference evidence="3 4" key="1">
    <citation type="submission" date="2018-07" db="EMBL/GenBank/DDBJ databases">
        <title>Complete genome sequence of a Psittacine Adenovirus-1 identified from a Poicephalus senegalus in Italy.</title>
        <authorList>
            <person name="Milani A."/>
            <person name="Zamperin G."/>
            <person name="Fusaro A."/>
            <person name="Monne I."/>
        </authorList>
    </citation>
    <scope>NUCLEOTIDE SEQUENCE [LARGE SCALE GENOMIC DNA]</scope>
    <source>
        <strain evidence="3">18VIR149_ITA_2018</strain>
    </source>
</reference>
<feature type="domain" description="Avian adenovirus fibre N-terminal" evidence="2">
    <location>
        <begin position="249"/>
        <end position="304"/>
    </location>
</feature>
<evidence type="ECO:0000313" key="3">
    <source>
        <dbReference type="EMBL" id="AXB73018.1"/>
    </source>
</evidence>
<feature type="domain" description="Avian adenovirus fibre N-terminal" evidence="2">
    <location>
        <begin position="76"/>
        <end position="125"/>
    </location>
</feature>
<dbReference type="EMBL" id="MH580295">
    <property type="protein sequence ID" value="AXB73018.1"/>
    <property type="molecule type" value="Genomic_DNA"/>
</dbReference>
<dbReference type="GeneID" id="80528107"/>
<keyword evidence="4" id="KW-1185">Reference proteome</keyword>
<dbReference type="Pfam" id="PF06536">
    <property type="entry name" value="Av_adeno_fibre"/>
    <property type="match status" value="4"/>
</dbReference>
<evidence type="ECO:0000259" key="2">
    <source>
        <dbReference type="Pfam" id="PF06536"/>
    </source>
</evidence>
<dbReference type="InterPro" id="IPR010537">
    <property type="entry name" value="Avian_adenovirus_fibre_N"/>
</dbReference>